<sequence length="85" mass="9683">MNSGQKLDYQSLCNVYVVFTDQFAWMVMKVGKLDYQAKLTMSRSEFFGHRLPSFADCTRHSSSFCWSYTIGIPPLVSLGEPAHHS</sequence>
<dbReference type="EMBL" id="JBBPBM010000035">
    <property type="protein sequence ID" value="KAK8530887.1"/>
    <property type="molecule type" value="Genomic_DNA"/>
</dbReference>
<proteinExistence type="predicted"/>
<comment type="caution">
    <text evidence="1">The sequence shown here is derived from an EMBL/GenBank/DDBJ whole genome shotgun (WGS) entry which is preliminary data.</text>
</comment>
<dbReference type="Proteomes" id="UP001472677">
    <property type="component" value="Unassembled WGS sequence"/>
</dbReference>
<gene>
    <name evidence="1" type="ORF">V6N12_013387</name>
</gene>
<reference evidence="1 2" key="1">
    <citation type="journal article" date="2024" name="G3 (Bethesda)">
        <title>Genome assembly of Hibiscus sabdariffa L. provides insights into metabolisms of medicinal natural products.</title>
        <authorList>
            <person name="Kim T."/>
        </authorList>
    </citation>
    <scope>NUCLEOTIDE SEQUENCE [LARGE SCALE GENOMIC DNA]</scope>
    <source>
        <strain evidence="1">TK-2024</strain>
        <tissue evidence="1">Old leaves</tissue>
    </source>
</reference>
<evidence type="ECO:0000313" key="1">
    <source>
        <dbReference type="EMBL" id="KAK8530887.1"/>
    </source>
</evidence>
<keyword evidence="2" id="KW-1185">Reference proteome</keyword>
<name>A0ABR2D950_9ROSI</name>
<protein>
    <submittedName>
        <fullName evidence="1">Uncharacterized protein</fullName>
    </submittedName>
</protein>
<evidence type="ECO:0000313" key="2">
    <source>
        <dbReference type="Proteomes" id="UP001472677"/>
    </source>
</evidence>
<accession>A0ABR2D950</accession>
<organism evidence="1 2">
    <name type="scientific">Hibiscus sabdariffa</name>
    <name type="common">roselle</name>
    <dbReference type="NCBI Taxonomy" id="183260"/>
    <lineage>
        <taxon>Eukaryota</taxon>
        <taxon>Viridiplantae</taxon>
        <taxon>Streptophyta</taxon>
        <taxon>Embryophyta</taxon>
        <taxon>Tracheophyta</taxon>
        <taxon>Spermatophyta</taxon>
        <taxon>Magnoliopsida</taxon>
        <taxon>eudicotyledons</taxon>
        <taxon>Gunneridae</taxon>
        <taxon>Pentapetalae</taxon>
        <taxon>rosids</taxon>
        <taxon>malvids</taxon>
        <taxon>Malvales</taxon>
        <taxon>Malvaceae</taxon>
        <taxon>Malvoideae</taxon>
        <taxon>Hibiscus</taxon>
    </lineage>
</organism>